<keyword evidence="6" id="KW-1185">Reference proteome</keyword>
<evidence type="ECO:0000313" key="5">
    <source>
        <dbReference type="EMBL" id="KNC50432.1"/>
    </source>
</evidence>
<feature type="region of interest" description="Disordered" evidence="4">
    <location>
        <begin position="267"/>
        <end position="289"/>
    </location>
</feature>
<dbReference type="STRING" id="461836.A0A0L0DDK7"/>
<gene>
    <name evidence="5" type="ORF">AMSG_06928</name>
</gene>
<dbReference type="AlphaFoldDB" id="A0A0L0DDK7"/>
<evidence type="ECO:0000313" key="6">
    <source>
        <dbReference type="Proteomes" id="UP000054408"/>
    </source>
</evidence>
<evidence type="ECO:0000256" key="3">
    <source>
        <dbReference type="ARBA" id="ARBA00023242"/>
    </source>
</evidence>
<comment type="similarity">
    <text evidence="2">Belongs to the THOC5 family.</text>
</comment>
<accession>A0A0L0DDK7</accession>
<dbReference type="GO" id="GO:0000445">
    <property type="term" value="C:THO complex part of transcription export complex"/>
    <property type="evidence" value="ECO:0007669"/>
    <property type="project" value="TreeGrafter"/>
</dbReference>
<evidence type="ECO:0000256" key="2">
    <source>
        <dbReference type="ARBA" id="ARBA00008044"/>
    </source>
</evidence>
<evidence type="ECO:0000256" key="1">
    <source>
        <dbReference type="ARBA" id="ARBA00004123"/>
    </source>
</evidence>
<evidence type="ECO:0000256" key="4">
    <source>
        <dbReference type="SAM" id="MobiDB-lite"/>
    </source>
</evidence>
<dbReference type="InterPro" id="IPR019163">
    <property type="entry name" value="THO_Thoc5"/>
</dbReference>
<organism evidence="5 6">
    <name type="scientific">Thecamonas trahens ATCC 50062</name>
    <dbReference type="NCBI Taxonomy" id="461836"/>
    <lineage>
        <taxon>Eukaryota</taxon>
        <taxon>Apusozoa</taxon>
        <taxon>Apusomonadida</taxon>
        <taxon>Apusomonadidae</taxon>
        <taxon>Thecamonas</taxon>
    </lineage>
</organism>
<dbReference type="Proteomes" id="UP000054408">
    <property type="component" value="Unassembled WGS sequence"/>
</dbReference>
<dbReference type="EMBL" id="GL349461">
    <property type="protein sequence ID" value="KNC50432.1"/>
    <property type="molecule type" value="Genomic_DNA"/>
</dbReference>
<dbReference type="eggNOG" id="KOG2216">
    <property type="taxonomic scope" value="Eukaryota"/>
</dbReference>
<dbReference type="GeneID" id="25565988"/>
<keyword evidence="3" id="KW-0539">Nucleus</keyword>
<dbReference type="PANTHER" id="PTHR13375:SF3">
    <property type="entry name" value="THO COMPLEX SUBUNIT 5 HOMOLOG"/>
    <property type="match status" value="1"/>
</dbReference>
<dbReference type="OMA" id="YEVMHLK"/>
<dbReference type="Pfam" id="PF09766">
    <property type="entry name" value="FmiP_Thoc5"/>
    <property type="match status" value="1"/>
</dbReference>
<protein>
    <submittedName>
        <fullName evidence="5">Cold-induced protein</fullName>
    </submittedName>
</protein>
<name>A0A0L0DDK7_THETB</name>
<comment type="subcellular location">
    <subcellularLocation>
        <location evidence="1">Nucleus</location>
    </subcellularLocation>
</comment>
<proteinExistence type="inferred from homology"/>
<dbReference type="GO" id="GO:0003729">
    <property type="term" value="F:mRNA binding"/>
    <property type="evidence" value="ECO:0007669"/>
    <property type="project" value="TreeGrafter"/>
</dbReference>
<dbReference type="OrthoDB" id="20582at2759"/>
<sequence>MSKRGHGDGESALDHLEDVTSLVAALRSTVEGLVASAKAGQIVDETALAAGSHTLMRLRGAHRGVMKANAEKEAELAEASTALDEAQLGLESVLYEKAVVLNEIKRCAEFAFAGDALDLVPAKDALADAAVDAKSLSDHEVMLARLTFEMAQREKLVNELHAQQKTVEETQERLASDSDFLDSLHIQLDKFLHAGQPLVDAMGSSLVVVDAETRERLGLLPSPLYMLYTQLLAYNGAASTAAMALTIAGDTAAATLAAAKAAKAAADLEPPSPSAAKRVATADDDDDDDERADSYYAVFPLSVELELFPGPDDAFDAPVKLGFAFFAALNLVGVQVLDGPLPANLLANLFPGDAGETSPNPANAYLGTASGEPFRFAPPLAVASLKPYLWAHSVPLSVGVKAILAQLRNRLNAGRALDCQLSELANGTLPLAKLVSPSFPLQTRVSLRSWRQLSAADADTAIAASPVLTAVADPALQTDVYLAELVRDGATLTATVAITNEYPARPPLFHLELSNSEQAGLSTDNNVGVMAAEVNVYHSELPLPNDNEVLSYQLRKLALCFDVYQECKAASSSSALLSSKLALRTVRGRNREMPFSFDAAVGLFTQRLHRALPRQAPAAMVVE</sequence>
<reference evidence="5 6" key="1">
    <citation type="submission" date="2010-05" db="EMBL/GenBank/DDBJ databases">
        <title>The Genome Sequence of Thecamonas trahens ATCC 50062.</title>
        <authorList>
            <consortium name="The Broad Institute Genome Sequencing Platform"/>
            <person name="Russ C."/>
            <person name="Cuomo C."/>
            <person name="Shea T."/>
            <person name="Young S.K."/>
            <person name="Zeng Q."/>
            <person name="Koehrsen M."/>
            <person name="Haas B."/>
            <person name="Borodovsky M."/>
            <person name="Guigo R."/>
            <person name="Alvarado L."/>
            <person name="Berlin A."/>
            <person name="Bochicchio J."/>
            <person name="Borenstein D."/>
            <person name="Chapman S."/>
            <person name="Chen Z."/>
            <person name="Freedman E."/>
            <person name="Gellesch M."/>
            <person name="Goldberg J."/>
            <person name="Griggs A."/>
            <person name="Gujja S."/>
            <person name="Heilman E."/>
            <person name="Heiman D."/>
            <person name="Hepburn T."/>
            <person name="Howarth C."/>
            <person name="Jen D."/>
            <person name="Larson L."/>
            <person name="Mehta T."/>
            <person name="Park D."/>
            <person name="Pearson M."/>
            <person name="Roberts A."/>
            <person name="Saif S."/>
            <person name="Shenoy N."/>
            <person name="Sisk P."/>
            <person name="Stolte C."/>
            <person name="Sykes S."/>
            <person name="Thomson T."/>
            <person name="Walk T."/>
            <person name="White J."/>
            <person name="Yandava C."/>
            <person name="Burger G."/>
            <person name="Gray M.W."/>
            <person name="Holland P.W.H."/>
            <person name="King N."/>
            <person name="Lang F.B.F."/>
            <person name="Roger A.J."/>
            <person name="Ruiz-Trillo I."/>
            <person name="Lander E."/>
            <person name="Nusbaum C."/>
        </authorList>
    </citation>
    <scope>NUCLEOTIDE SEQUENCE [LARGE SCALE GENOMIC DNA]</scope>
    <source>
        <strain evidence="5 6">ATCC 50062</strain>
    </source>
</reference>
<dbReference type="RefSeq" id="XP_013756972.1">
    <property type="nucleotide sequence ID" value="XM_013901518.1"/>
</dbReference>
<dbReference type="PANTHER" id="PTHR13375">
    <property type="entry name" value="FMS INTERACTING PROTEIN"/>
    <property type="match status" value="1"/>
</dbReference>
<dbReference type="GO" id="GO:0006406">
    <property type="term" value="P:mRNA export from nucleus"/>
    <property type="evidence" value="ECO:0007669"/>
    <property type="project" value="TreeGrafter"/>
</dbReference>